<organism evidence="2 3">
    <name type="scientific">Propionigenium maris DSM 9537</name>
    <dbReference type="NCBI Taxonomy" id="1123000"/>
    <lineage>
        <taxon>Bacteria</taxon>
        <taxon>Fusobacteriati</taxon>
        <taxon>Fusobacteriota</taxon>
        <taxon>Fusobacteriia</taxon>
        <taxon>Fusobacteriales</taxon>
        <taxon>Fusobacteriaceae</taxon>
        <taxon>Propionigenium</taxon>
    </lineage>
</organism>
<evidence type="ECO:0000256" key="1">
    <source>
        <dbReference type="SAM" id="Phobius"/>
    </source>
</evidence>
<keyword evidence="1" id="KW-0812">Transmembrane</keyword>
<protein>
    <submittedName>
        <fullName evidence="2">Uncharacterized protein</fullName>
    </submittedName>
</protein>
<evidence type="ECO:0000313" key="3">
    <source>
        <dbReference type="Proteomes" id="UP001144471"/>
    </source>
</evidence>
<comment type="caution">
    <text evidence="2">The sequence shown here is derived from an EMBL/GenBank/DDBJ whole genome shotgun (WGS) entry which is preliminary data.</text>
</comment>
<evidence type="ECO:0000313" key="2">
    <source>
        <dbReference type="EMBL" id="GLI55217.1"/>
    </source>
</evidence>
<dbReference type="RefSeq" id="WP_281833548.1">
    <property type="nucleotide sequence ID" value="NZ_BSDY01000003.1"/>
</dbReference>
<feature type="transmembrane region" description="Helical" evidence="1">
    <location>
        <begin position="96"/>
        <end position="116"/>
    </location>
</feature>
<sequence length="157" mass="17841">MRNQTTPNDAKYREAKEDITKQIFTEGNEVKTIKSGIDLFIFALVLPLLLVDLIVISNEPLIKGSAILSFIVEYIPTVFVILIADRARKDPDYNGVYFLLGAFSSLTVEGITSILIDNYLSITTLYTDTIVKGIITAFVWGYFYRSFKIYSMKKLFE</sequence>
<keyword evidence="1" id="KW-1133">Transmembrane helix</keyword>
<gene>
    <name evidence="2" type="ORF">PM10SUCC1_07320</name>
</gene>
<name>A0A9W6LM17_9FUSO</name>
<accession>A0A9W6LM17</accession>
<keyword evidence="1" id="KW-0472">Membrane</keyword>
<reference evidence="2" key="1">
    <citation type="submission" date="2022-12" db="EMBL/GenBank/DDBJ databases">
        <title>Reference genome sequencing for broad-spectrum identification of bacterial and archaeal isolates by mass spectrometry.</title>
        <authorList>
            <person name="Sekiguchi Y."/>
            <person name="Tourlousse D.M."/>
        </authorList>
    </citation>
    <scope>NUCLEOTIDE SEQUENCE</scope>
    <source>
        <strain evidence="2">10succ1</strain>
    </source>
</reference>
<proteinExistence type="predicted"/>
<dbReference type="AlphaFoldDB" id="A0A9W6LM17"/>
<dbReference type="EMBL" id="BSDY01000003">
    <property type="protein sequence ID" value="GLI55217.1"/>
    <property type="molecule type" value="Genomic_DNA"/>
</dbReference>
<feature type="transmembrane region" description="Helical" evidence="1">
    <location>
        <begin position="39"/>
        <end position="56"/>
    </location>
</feature>
<feature type="transmembrane region" description="Helical" evidence="1">
    <location>
        <begin position="122"/>
        <end position="144"/>
    </location>
</feature>
<keyword evidence="3" id="KW-1185">Reference proteome</keyword>
<dbReference type="Proteomes" id="UP001144471">
    <property type="component" value="Unassembled WGS sequence"/>
</dbReference>
<feature type="transmembrane region" description="Helical" evidence="1">
    <location>
        <begin position="62"/>
        <end position="84"/>
    </location>
</feature>